<dbReference type="PANTHER" id="PTHR44051">
    <property type="entry name" value="GLUTATHIONE S-TRANSFERASE-RELATED"/>
    <property type="match status" value="1"/>
</dbReference>
<dbReference type="GO" id="GO:0016740">
    <property type="term" value="F:transferase activity"/>
    <property type="evidence" value="ECO:0007669"/>
    <property type="project" value="UniProtKB-KW"/>
</dbReference>
<dbReference type="SFLD" id="SFLDS00019">
    <property type="entry name" value="Glutathione_Transferase_(cytos"/>
    <property type="match status" value="1"/>
</dbReference>
<dbReference type="EMBL" id="JACLAX010000004">
    <property type="protein sequence ID" value="MBC2668720.1"/>
    <property type="molecule type" value="Genomic_DNA"/>
</dbReference>
<name>A0A7X1FXA5_9SPHN</name>
<dbReference type="InterPro" id="IPR036249">
    <property type="entry name" value="Thioredoxin-like_sf"/>
</dbReference>
<dbReference type="Gene3D" id="1.20.1050.10">
    <property type="match status" value="1"/>
</dbReference>
<dbReference type="InterPro" id="IPR036282">
    <property type="entry name" value="Glutathione-S-Trfase_C_sf"/>
</dbReference>
<comment type="caution">
    <text evidence="3">The sequence shown here is derived from an EMBL/GenBank/DDBJ whole genome shotgun (WGS) entry which is preliminary data.</text>
</comment>
<keyword evidence="4" id="KW-1185">Reference proteome</keyword>
<dbReference type="Pfam" id="PF00043">
    <property type="entry name" value="GST_C"/>
    <property type="match status" value="1"/>
</dbReference>
<dbReference type="InterPro" id="IPR004046">
    <property type="entry name" value="GST_C"/>
</dbReference>
<dbReference type="RefSeq" id="WP_185678590.1">
    <property type="nucleotide sequence ID" value="NZ_JACLAX010000004.1"/>
</dbReference>
<protein>
    <submittedName>
        <fullName evidence="3">Glutathione S-transferase family protein</fullName>
    </submittedName>
</protein>
<organism evidence="3 4">
    <name type="scientific">Novosphingobium piscinae</name>
    <dbReference type="NCBI Taxonomy" id="1507448"/>
    <lineage>
        <taxon>Bacteria</taxon>
        <taxon>Pseudomonadati</taxon>
        <taxon>Pseudomonadota</taxon>
        <taxon>Alphaproteobacteria</taxon>
        <taxon>Sphingomonadales</taxon>
        <taxon>Sphingomonadaceae</taxon>
        <taxon>Novosphingobium</taxon>
    </lineage>
</organism>
<sequence length="210" mass="22771">MKLYGALLSPYVRKVALVAAEKGLDWTMVLANPGGEDAAFRQASPFGKIPAIDDDGFLLADSSAIVTYLEAKCPSPALLPAEPQVRGRAVWFDEFADTIYFAAGIKVLFHRLVGPKLLKRPYDEAVALQGEAELPPILAYLESVAPPEGWLVGEPFSLADIAVASVLRTLAAVGWGPDRARYPATATWYARVAARPAWQHVAAIEDARRR</sequence>
<dbReference type="AlphaFoldDB" id="A0A7X1FXA5"/>
<dbReference type="SUPFAM" id="SSF47616">
    <property type="entry name" value="GST C-terminal domain-like"/>
    <property type="match status" value="1"/>
</dbReference>
<evidence type="ECO:0000313" key="4">
    <source>
        <dbReference type="Proteomes" id="UP000551327"/>
    </source>
</evidence>
<dbReference type="Gene3D" id="3.40.30.10">
    <property type="entry name" value="Glutaredoxin"/>
    <property type="match status" value="1"/>
</dbReference>
<dbReference type="Proteomes" id="UP000551327">
    <property type="component" value="Unassembled WGS sequence"/>
</dbReference>
<dbReference type="PROSITE" id="PS50405">
    <property type="entry name" value="GST_CTER"/>
    <property type="match status" value="1"/>
</dbReference>
<proteinExistence type="predicted"/>
<dbReference type="Pfam" id="PF13417">
    <property type="entry name" value="GST_N_3"/>
    <property type="match status" value="1"/>
</dbReference>
<dbReference type="SFLD" id="SFLDG00358">
    <property type="entry name" value="Main_(cytGST)"/>
    <property type="match status" value="1"/>
</dbReference>
<reference evidence="3 4" key="1">
    <citation type="submission" date="2020-08" db="EMBL/GenBank/DDBJ databases">
        <title>The genome sequence of type strain Novosphingobium piscinae KCTC 42194.</title>
        <authorList>
            <person name="Liu Y."/>
        </authorList>
    </citation>
    <scope>NUCLEOTIDE SEQUENCE [LARGE SCALE GENOMIC DNA]</scope>
    <source>
        <strain evidence="3 4">KCTC 42194</strain>
    </source>
</reference>
<dbReference type="CDD" id="cd00570">
    <property type="entry name" value="GST_N_family"/>
    <property type="match status" value="1"/>
</dbReference>
<dbReference type="PANTHER" id="PTHR44051:SF8">
    <property type="entry name" value="GLUTATHIONE S-TRANSFERASE GSTA"/>
    <property type="match status" value="1"/>
</dbReference>
<dbReference type="InterPro" id="IPR004045">
    <property type="entry name" value="Glutathione_S-Trfase_N"/>
</dbReference>
<dbReference type="CDD" id="cd00299">
    <property type="entry name" value="GST_C_family"/>
    <property type="match status" value="1"/>
</dbReference>
<gene>
    <name evidence="3" type="ORF">H7F53_06165</name>
</gene>
<feature type="domain" description="GST N-terminal" evidence="1">
    <location>
        <begin position="1"/>
        <end position="77"/>
    </location>
</feature>
<dbReference type="SUPFAM" id="SSF52833">
    <property type="entry name" value="Thioredoxin-like"/>
    <property type="match status" value="1"/>
</dbReference>
<dbReference type="InterPro" id="IPR010987">
    <property type="entry name" value="Glutathione-S-Trfase_C-like"/>
</dbReference>
<evidence type="ECO:0000259" key="1">
    <source>
        <dbReference type="PROSITE" id="PS50404"/>
    </source>
</evidence>
<feature type="domain" description="GST C-terminal" evidence="2">
    <location>
        <begin position="82"/>
        <end position="210"/>
    </location>
</feature>
<dbReference type="PROSITE" id="PS50404">
    <property type="entry name" value="GST_NTER"/>
    <property type="match status" value="1"/>
</dbReference>
<evidence type="ECO:0000313" key="3">
    <source>
        <dbReference type="EMBL" id="MBC2668720.1"/>
    </source>
</evidence>
<accession>A0A7X1FXA5</accession>
<dbReference type="InterPro" id="IPR040079">
    <property type="entry name" value="Glutathione_S-Trfase"/>
</dbReference>
<keyword evidence="3" id="KW-0808">Transferase</keyword>
<evidence type="ECO:0000259" key="2">
    <source>
        <dbReference type="PROSITE" id="PS50405"/>
    </source>
</evidence>